<evidence type="ECO:0000313" key="1">
    <source>
        <dbReference type="EMBL" id="KKK53140.1"/>
    </source>
</evidence>
<organism evidence="1">
    <name type="scientific">marine sediment metagenome</name>
    <dbReference type="NCBI Taxonomy" id="412755"/>
    <lineage>
        <taxon>unclassified sequences</taxon>
        <taxon>metagenomes</taxon>
        <taxon>ecological metagenomes</taxon>
    </lineage>
</organism>
<accession>A0A0F8WXG7</accession>
<comment type="caution">
    <text evidence="1">The sequence shown here is derived from an EMBL/GenBank/DDBJ whole genome shotgun (WGS) entry which is preliminary data.</text>
</comment>
<name>A0A0F8WXG7_9ZZZZ</name>
<sequence>EGQAHLIAQPIKIIGNERKVYDLMDWFVRNEYLYFPNAPKKDFLDALSRFYDMDPVPPMIINEADLVPETAEDD</sequence>
<protein>
    <submittedName>
        <fullName evidence="1">Uncharacterized protein</fullName>
    </submittedName>
</protein>
<gene>
    <name evidence="1" type="ORF">LCGC14_3097800</name>
</gene>
<dbReference type="AlphaFoldDB" id="A0A0F8WXG7"/>
<reference evidence="1" key="1">
    <citation type="journal article" date="2015" name="Nature">
        <title>Complex archaea that bridge the gap between prokaryotes and eukaryotes.</title>
        <authorList>
            <person name="Spang A."/>
            <person name="Saw J.H."/>
            <person name="Jorgensen S.L."/>
            <person name="Zaremba-Niedzwiedzka K."/>
            <person name="Martijn J."/>
            <person name="Lind A.E."/>
            <person name="van Eijk R."/>
            <person name="Schleper C."/>
            <person name="Guy L."/>
            <person name="Ettema T.J."/>
        </authorList>
    </citation>
    <scope>NUCLEOTIDE SEQUENCE</scope>
</reference>
<proteinExistence type="predicted"/>
<feature type="non-terminal residue" evidence="1">
    <location>
        <position position="1"/>
    </location>
</feature>
<dbReference type="EMBL" id="LAZR01066656">
    <property type="protein sequence ID" value="KKK53140.1"/>
    <property type="molecule type" value="Genomic_DNA"/>
</dbReference>